<protein>
    <recommendedName>
        <fullName evidence="3">UME domain-containing protein</fullName>
    </recommendedName>
</protein>
<feature type="non-terminal residue" evidence="4">
    <location>
        <position position="1297"/>
    </location>
</feature>
<dbReference type="InterPro" id="IPR021133">
    <property type="entry name" value="HEAT_type_2"/>
</dbReference>
<proteinExistence type="predicted"/>
<dbReference type="InterPro" id="IPR056803">
    <property type="entry name" value="ATR-like_N-HEAT"/>
</dbReference>
<accession>A0AA40HYZ4</accession>
<comment type="caution">
    <text evidence="4">The sequence shown here is derived from an EMBL/GenBank/DDBJ whole genome shotgun (WGS) entry which is preliminary data.</text>
</comment>
<feature type="region of interest" description="Disordered" evidence="2">
    <location>
        <begin position="421"/>
        <end position="447"/>
    </location>
</feature>
<keyword evidence="5" id="KW-1185">Reference proteome</keyword>
<dbReference type="SUPFAM" id="SSF48371">
    <property type="entry name" value="ARM repeat"/>
    <property type="match status" value="1"/>
</dbReference>
<name>A0AA40HYZ4_CNENI</name>
<sequence length="1297" mass="147309">MEELKACPRPGLAWETSGHAPNPGTGPGDLRLRPHASTEEYNTVVQKPRQILCQFIDRILTDVNVELVKKTDSQPTSVMLLDFIQHIMKSSPLMFVNVNGSHGQNEAKGCCIDFSNWIIRRLLRIAATPSCHMLHKKICEVICSLLFLFKTKSPAIFGVLTKELLHLFEDLIYLHRRNAVGHFVEWPVVVSRFLSQLDEHVGYLQPAPLKFMNMQNLEFIEVTLLTVLIRIIAIVCVLLEYGSPKIKSLSISLLTELFELGGLPAQLASTFFSSFLGLLKHLVEMDADQLKLYEEPLSKLIKTLFPFEAEAYRNIEPVYLNMLLEKLCVMFENGVLMWVKSDLLKELFAIYCNISLNMCLLGMNLLYRKVYVKNSCRALVDVLGIQVDAEYLLGPLYAALKMESMEIIEEVQIQQENLGSKSDEISPKRRRLSSSLNSSKRATKQTEEINHVDMNKKSVLWSALKQKAESLQTLLDCSSLKNPVTETLEGIAVVLQLTALCTVYCSPQNMDCGTCQQKCRKKTSVVITWMSLDFYTKVLKSCRNLLESVPKPDLEAVIDKVMKIYDVLIYIQVKTSFEDHILEDLCGMLSLPWIYSHSDDGCLKLTTFATNLLTLSQRTSDSFCKWSQNSIRIFLEWRTAVYSWALQSSHEVIRTSCVNGFFILFQKQNSYNTVPKILIDKVKDDSDIVKKEFASILGQLVCTLHGMFYLTSSLIEPFSEHGHIDFCKSLKVTSQHECLSSRLRASVFKPVLFLLKEKVPSLVKLDNLYHLCKHLDFREDETDVKTVLGTLLNLMEDPDKDVRVAFSGNIKHILESLDSEDGFIKELFVLRMKEAYTHAQISRNNELKDTLILTTGDIGRAAKGDLVPFALLHLLHCLLSKSASVSGAAYTEIRALVAAKSVKLQNFFSQYKKPICQFLVESLHSSQIAVLPSTPCQNAEMRKQDMAHQREMALNTLSEIANVFDFPDLNRFLTRTLQLLLPDLAAKASPAASALIRTLGKQLNVNRREILINNFKYIFSHLVCSCSKDELERALHYLKNETEIELGSLLRQDFQGLHNELLLRIGENYQKVFNGLSILASFASSDDPYQGPRDSISPELMADYLQPKLLGILAFFNMQLLSSSVGIEDKKMALNSLMSLMKLMGPKHVSSVRVKMMTTLRTGLRFKDDFPELCCRAWDCFVRCLDHAYLGSLLSHVIVALLPLIHIQPKETAAIFHYLIIENRDAVQDFLHEIYFLPDHLELKKIKAVLQEYRKETSESTDLQTTLQLSMKAIQHENVDVRIHALTSLKETLYKKS</sequence>
<dbReference type="PROSITE" id="PS50077">
    <property type="entry name" value="HEAT_REPEAT"/>
    <property type="match status" value="1"/>
</dbReference>
<organism evidence="4 5">
    <name type="scientific">Cnephaeus nilssonii</name>
    <name type="common">Northern bat</name>
    <name type="synonym">Eptesicus nilssonii</name>
    <dbReference type="NCBI Taxonomy" id="3371016"/>
    <lineage>
        <taxon>Eukaryota</taxon>
        <taxon>Metazoa</taxon>
        <taxon>Chordata</taxon>
        <taxon>Craniata</taxon>
        <taxon>Vertebrata</taxon>
        <taxon>Euteleostomi</taxon>
        <taxon>Mammalia</taxon>
        <taxon>Eutheria</taxon>
        <taxon>Laurasiatheria</taxon>
        <taxon>Chiroptera</taxon>
        <taxon>Yangochiroptera</taxon>
        <taxon>Vespertilionidae</taxon>
        <taxon>Cnephaeus</taxon>
    </lineage>
</organism>
<evidence type="ECO:0000256" key="2">
    <source>
        <dbReference type="SAM" id="MobiDB-lite"/>
    </source>
</evidence>
<dbReference type="Pfam" id="PF08064">
    <property type="entry name" value="UME"/>
    <property type="match status" value="1"/>
</dbReference>
<dbReference type="InterPro" id="IPR016024">
    <property type="entry name" value="ARM-type_fold"/>
</dbReference>
<dbReference type="GO" id="GO:0004674">
    <property type="term" value="F:protein serine/threonine kinase activity"/>
    <property type="evidence" value="ECO:0007669"/>
    <property type="project" value="InterPro"/>
</dbReference>
<dbReference type="Proteomes" id="UP001177744">
    <property type="component" value="Unassembled WGS sequence"/>
</dbReference>
<dbReference type="Gene3D" id="1.25.10.10">
    <property type="entry name" value="Leucine-rich Repeat Variant"/>
    <property type="match status" value="1"/>
</dbReference>
<reference evidence="4" key="1">
    <citation type="submission" date="2023-06" db="EMBL/GenBank/DDBJ databases">
        <title>Reference genome for the Northern bat (Eptesicus nilssonii), a most northern bat species.</title>
        <authorList>
            <person name="Laine V.N."/>
            <person name="Pulliainen A.T."/>
            <person name="Lilley T.M."/>
        </authorList>
    </citation>
    <scope>NUCLEOTIDE SEQUENCE</scope>
    <source>
        <strain evidence="4">BLF_Eptnil</strain>
        <tissue evidence="4">Kidney</tissue>
    </source>
</reference>
<feature type="region of interest" description="Disordered" evidence="2">
    <location>
        <begin position="1"/>
        <end position="33"/>
    </location>
</feature>
<gene>
    <name evidence="4" type="ORF">QTO34_018113</name>
</gene>
<dbReference type="InterPro" id="IPR012993">
    <property type="entry name" value="UME"/>
</dbReference>
<feature type="repeat" description="HEAT" evidence="1">
    <location>
        <begin position="787"/>
        <end position="821"/>
    </location>
</feature>
<dbReference type="Pfam" id="PF25032">
    <property type="entry name" value="N-HEAT_ATR"/>
    <property type="match status" value="1"/>
</dbReference>
<dbReference type="InterPro" id="IPR011989">
    <property type="entry name" value="ARM-like"/>
</dbReference>
<evidence type="ECO:0000313" key="5">
    <source>
        <dbReference type="Proteomes" id="UP001177744"/>
    </source>
</evidence>
<evidence type="ECO:0000313" key="4">
    <source>
        <dbReference type="EMBL" id="KAK1339560.1"/>
    </source>
</evidence>
<dbReference type="SMART" id="SM00802">
    <property type="entry name" value="UME"/>
    <property type="match status" value="1"/>
</dbReference>
<evidence type="ECO:0000259" key="3">
    <source>
        <dbReference type="SMART" id="SM00802"/>
    </source>
</evidence>
<feature type="domain" description="UME" evidence="3">
    <location>
        <begin position="1101"/>
        <end position="1207"/>
    </location>
</feature>
<dbReference type="EMBL" id="JAULJE010000008">
    <property type="protein sequence ID" value="KAK1339560.1"/>
    <property type="molecule type" value="Genomic_DNA"/>
</dbReference>
<evidence type="ECO:0000256" key="1">
    <source>
        <dbReference type="PROSITE-ProRule" id="PRU00103"/>
    </source>
</evidence>